<reference evidence="2 3" key="1">
    <citation type="submission" date="2019-10" db="EMBL/GenBank/DDBJ databases">
        <title>Streptomyces smaragdinus sp. nov. and Streptomyces fabii sp. nov., isolated from the gut of fungus growing-termite Macrotermes natalensis.</title>
        <authorList>
            <person name="Schwitalla J."/>
            <person name="Benndorf R."/>
            <person name="Martin K."/>
            <person name="De Beer W."/>
            <person name="Kaster A.-K."/>
            <person name="Vollmers J."/>
            <person name="Poulsen M."/>
            <person name="Beemelmanns C."/>
        </authorList>
    </citation>
    <scope>NUCLEOTIDE SEQUENCE [LARGE SCALE GENOMIC DNA]</scope>
    <source>
        <strain evidence="2 3">RB5</strain>
    </source>
</reference>
<comment type="caution">
    <text evidence="2">The sequence shown here is derived from an EMBL/GenBank/DDBJ whole genome shotgun (WGS) entry which is preliminary data.</text>
</comment>
<keyword evidence="3" id="KW-1185">Reference proteome</keyword>
<dbReference type="InterPro" id="IPR029010">
    <property type="entry name" value="ThuA-like"/>
</dbReference>
<dbReference type="Pfam" id="PF06283">
    <property type="entry name" value="ThuA"/>
    <property type="match status" value="1"/>
</dbReference>
<organism evidence="2 3">
    <name type="scientific">Streptomyces smaragdinus</name>
    <dbReference type="NCBI Taxonomy" id="2585196"/>
    <lineage>
        <taxon>Bacteria</taxon>
        <taxon>Bacillati</taxon>
        <taxon>Actinomycetota</taxon>
        <taxon>Actinomycetes</taxon>
        <taxon>Kitasatosporales</taxon>
        <taxon>Streptomycetaceae</taxon>
        <taxon>Streptomyces</taxon>
    </lineage>
</organism>
<evidence type="ECO:0000259" key="1">
    <source>
        <dbReference type="Pfam" id="PF06283"/>
    </source>
</evidence>
<dbReference type="InterPro" id="IPR029062">
    <property type="entry name" value="Class_I_gatase-like"/>
</dbReference>
<dbReference type="Gene3D" id="3.40.50.880">
    <property type="match status" value="1"/>
</dbReference>
<gene>
    <name evidence="2" type="ORF">SRB5_26390</name>
</gene>
<dbReference type="AlphaFoldDB" id="A0A7K0CIE5"/>
<dbReference type="PANTHER" id="PTHR40469:SF2">
    <property type="entry name" value="GALACTOSE-BINDING DOMAIN-LIKE SUPERFAMILY PROTEIN"/>
    <property type="match status" value="1"/>
</dbReference>
<accession>A0A7K0CIE5</accession>
<sequence>MNVLVFSKTTGYRHDSIPDGIAAIRDLGAAHGFGADATEDATAFSPSNLARYAAVVFLSTTGEVLDAAQKEAFEAYITAGGGYVGVHAAADTEYDWPFYAALTGAHFKSHPSIQPATVHIEDDTHPSTAHLPELWHRTDEWYDYRTNPRPNVHVLATVDETTYTGATMGQDHPIAWCHDSTGGRSFYTGLGHTAESYADPAFRTHLLGGISYATHMDR</sequence>
<feature type="domain" description="ThuA-like" evidence="1">
    <location>
        <begin position="2"/>
        <end position="213"/>
    </location>
</feature>
<dbReference type="SUPFAM" id="SSF52317">
    <property type="entry name" value="Class I glutamine amidotransferase-like"/>
    <property type="match status" value="1"/>
</dbReference>
<name>A0A7K0CIE5_9ACTN</name>
<proteinExistence type="predicted"/>
<dbReference type="PANTHER" id="PTHR40469">
    <property type="entry name" value="SECRETED GLYCOSYL HYDROLASE"/>
    <property type="match status" value="1"/>
</dbReference>
<dbReference type="EMBL" id="WEGJ01000007">
    <property type="protein sequence ID" value="MQY12504.1"/>
    <property type="molecule type" value="Genomic_DNA"/>
</dbReference>
<evidence type="ECO:0000313" key="2">
    <source>
        <dbReference type="EMBL" id="MQY12504.1"/>
    </source>
</evidence>
<protein>
    <recommendedName>
        <fullName evidence="1">ThuA-like domain-containing protein</fullName>
    </recommendedName>
</protein>
<dbReference type="Proteomes" id="UP000466345">
    <property type="component" value="Unassembled WGS sequence"/>
</dbReference>
<evidence type="ECO:0000313" key="3">
    <source>
        <dbReference type="Proteomes" id="UP000466345"/>
    </source>
</evidence>
<dbReference type="OrthoDB" id="9816308at2"/>